<keyword evidence="1" id="KW-0547">Nucleotide-binding</keyword>
<evidence type="ECO:0000313" key="4">
    <source>
        <dbReference type="EMBL" id="KAF5843757.1"/>
    </source>
</evidence>
<feature type="domain" description="G" evidence="3">
    <location>
        <begin position="126"/>
        <end position="200"/>
    </location>
</feature>
<dbReference type="Pfam" id="PF01926">
    <property type="entry name" value="MMR_HSR1"/>
    <property type="match status" value="1"/>
</dbReference>
<dbReference type="SUPFAM" id="SSF52540">
    <property type="entry name" value="P-loop containing nucleoside triphosphate hydrolases"/>
    <property type="match status" value="1"/>
</dbReference>
<sequence length="235" mass="25965">MQVHMVQWYPGHIAKAERQLKEQLKMVDVVLEGHTRILRFCQSLPQLPGDRKKHGFLYAHTSTHLRKAADRRAWDAHFKAIKQGVIWTDGQRGAGAPGLKSRLLKVSKSINEKRAKRGLQPRPVRACVIGFPNIGKSALINRLINRRAVASAPKVGVTRLLQRGFNGCDSLHSDVEVDLLDAPGVIPASFNDRIAAQRLAICNDIGEASYIDSLVAAALVIRCKLLPTAPQLLKV</sequence>
<evidence type="ECO:0000259" key="3">
    <source>
        <dbReference type="Pfam" id="PF01926"/>
    </source>
</evidence>
<proteinExistence type="predicted"/>
<gene>
    <name evidence="4" type="ORF">DUNSADRAFT_8273</name>
</gene>
<keyword evidence="2" id="KW-0342">GTP-binding</keyword>
<dbReference type="GO" id="GO:0016787">
    <property type="term" value="F:hydrolase activity"/>
    <property type="evidence" value="ECO:0007669"/>
    <property type="project" value="UniProtKB-KW"/>
</dbReference>
<keyword evidence="4" id="KW-0378">Hydrolase</keyword>
<dbReference type="PRINTS" id="PR00326">
    <property type="entry name" value="GTP1OBG"/>
</dbReference>
<dbReference type="Gene3D" id="3.40.50.300">
    <property type="entry name" value="P-loop containing nucleotide triphosphate hydrolases"/>
    <property type="match status" value="1"/>
</dbReference>
<keyword evidence="5" id="KW-1185">Reference proteome</keyword>
<dbReference type="EMBL" id="MU069438">
    <property type="protein sequence ID" value="KAF5843757.1"/>
    <property type="molecule type" value="Genomic_DNA"/>
</dbReference>
<dbReference type="PANTHER" id="PTHR45782">
    <property type="entry name" value="MITOCHONDRIAL RIBOSOME-ASSOCIATED GTPASE 1"/>
    <property type="match status" value="1"/>
</dbReference>
<dbReference type="Proteomes" id="UP000815325">
    <property type="component" value="Unassembled WGS sequence"/>
</dbReference>
<feature type="non-terminal residue" evidence="4">
    <location>
        <position position="235"/>
    </location>
</feature>
<dbReference type="InterPro" id="IPR006073">
    <property type="entry name" value="GTP-bd"/>
</dbReference>
<dbReference type="PANTHER" id="PTHR45782:SF5">
    <property type="entry name" value="DAR GTPASE 3, CHLOROPLASTIC"/>
    <property type="match status" value="1"/>
</dbReference>
<comment type="caution">
    <text evidence="4">The sequence shown here is derived from an EMBL/GenBank/DDBJ whole genome shotgun (WGS) entry which is preliminary data.</text>
</comment>
<accession>A0ABQ7HA79</accession>
<evidence type="ECO:0000313" key="5">
    <source>
        <dbReference type="Proteomes" id="UP000815325"/>
    </source>
</evidence>
<reference evidence="4" key="1">
    <citation type="submission" date="2017-08" db="EMBL/GenBank/DDBJ databases">
        <authorList>
            <person name="Polle J.E."/>
            <person name="Barry K."/>
            <person name="Cushman J."/>
            <person name="Schmutz J."/>
            <person name="Tran D."/>
            <person name="Hathwaick L.T."/>
            <person name="Yim W.C."/>
            <person name="Jenkins J."/>
            <person name="Mckie-Krisberg Z.M."/>
            <person name="Prochnik S."/>
            <person name="Lindquist E."/>
            <person name="Dockter R.B."/>
            <person name="Adam C."/>
            <person name="Molina H."/>
            <person name="Bunkerborg J."/>
            <person name="Jin E."/>
            <person name="Buchheim M."/>
            <person name="Magnuson J."/>
        </authorList>
    </citation>
    <scope>NUCLEOTIDE SEQUENCE</scope>
    <source>
        <strain evidence="4">CCAP 19/18</strain>
    </source>
</reference>
<name>A0ABQ7HA79_DUNSA</name>
<dbReference type="InterPro" id="IPR027417">
    <property type="entry name" value="P-loop_NTPase"/>
</dbReference>
<organism evidence="4 5">
    <name type="scientific">Dunaliella salina</name>
    <name type="common">Green alga</name>
    <name type="synonym">Protococcus salinus</name>
    <dbReference type="NCBI Taxonomy" id="3046"/>
    <lineage>
        <taxon>Eukaryota</taxon>
        <taxon>Viridiplantae</taxon>
        <taxon>Chlorophyta</taxon>
        <taxon>core chlorophytes</taxon>
        <taxon>Chlorophyceae</taxon>
        <taxon>CS clade</taxon>
        <taxon>Chlamydomonadales</taxon>
        <taxon>Dunaliellaceae</taxon>
        <taxon>Dunaliella</taxon>
    </lineage>
</organism>
<evidence type="ECO:0000256" key="2">
    <source>
        <dbReference type="ARBA" id="ARBA00023134"/>
    </source>
</evidence>
<evidence type="ECO:0000256" key="1">
    <source>
        <dbReference type="ARBA" id="ARBA00022741"/>
    </source>
</evidence>
<protein>
    <submittedName>
        <fullName evidence="4">P-loop containing nucleoside triphosphate hydrolase protein</fullName>
    </submittedName>
</protein>